<sequence length="332" mass="36515">MLLDVGTLAHVKTPRETATRAERSTMAKKLLLVDVDCGLDDAQALMIALAEPTVEILGITCCFGNTTVENVCRNVLHVLDVCERTKIPVFPGASSSLLGGVNPTFVHFGSDGLGDAGETANVGLEHLQKEHAVNAIIRIINEHVGEISLVATAPLTNLALAVKLDPELPKKLKNLYIMGGNLEGKGNTTVCAEFNFYLDPEAAQIVLNEFTCPTYIAALDFAYKHALSKEFFEKWINQDSVKANFMKRITTKTQLHDIGFVSYDAFAMAAAIDESIITEHLECGVHVDLRGEFSRGMMVLDVKDRLKKKHKAYLMKKCDLEKFENVMMSALQ</sequence>
<comment type="caution">
    <text evidence="3">The sequence shown here is derived from an EMBL/GenBank/DDBJ whole genome shotgun (WGS) entry which is preliminary data.</text>
</comment>
<organism evidence="3 4">
    <name type="scientific">Pleurodeles waltl</name>
    <name type="common">Iberian ribbed newt</name>
    <dbReference type="NCBI Taxonomy" id="8319"/>
    <lineage>
        <taxon>Eukaryota</taxon>
        <taxon>Metazoa</taxon>
        <taxon>Chordata</taxon>
        <taxon>Craniata</taxon>
        <taxon>Vertebrata</taxon>
        <taxon>Euteleostomi</taxon>
        <taxon>Amphibia</taxon>
        <taxon>Batrachia</taxon>
        <taxon>Caudata</taxon>
        <taxon>Salamandroidea</taxon>
        <taxon>Salamandridae</taxon>
        <taxon>Pleurodelinae</taxon>
        <taxon>Pleurodeles</taxon>
    </lineage>
</organism>
<evidence type="ECO:0000256" key="1">
    <source>
        <dbReference type="ARBA" id="ARBA00009176"/>
    </source>
</evidence>
<comment type="similarity">
    <text evidence="1">Belongs to the IUNH family.</text>
</comment>
<dbReference type="PANTHER" id="PTHR46190">
    <property type="entry name" value="SI:CH211-201H21.5-RELATED"/>
    <property type="match status" value="1"/>
</dbReference>
<dbReference type="InterPro" id="IPR036452">
    <property type="entry name" value="Ribo_hydro-like"/>
</dbReference>
<dbReference type="Proteomes" id="UP001066276">
    <property type="component" value="Chromosome 8"/>
</dbReference>
<evidence type="ECO:0000259" key="2">
    <source>
        <dbReference type="Pfam" id="PF01156"/>
    </source>
</evidence>
<dbReference type="Pfam" id="PF01156">
    <property type="entry name" value="IU_nuc_hydro"/>
    <property type="match status" value="1"/>
</dbReference>
<accession>A0AAV7NUT8</accession>
<dbReference type="SUPFAM" id="SSF53590">
    <property type="entry name" value="Nucleoside hydrolase"/>
    <property type="match status" value="1"/>
</dbReference>
<protein>
    <recommendedName>
        <fullName evidence="2">Inosine/uridine-preferring nucleoside hydrolase domain-containing protein</fullName>
    </recommendedName>
</protein>
<dbReference type="PANTHER" id="PTHR46190:SF1">
    <property type="entry name" value="SI:CH211-201H21.5"/>
    <property type="match status" value="1"/>
</dbReference>
<gene>
    <name evidence="3" type="ORF">NDU88_006936</name>
</gene>
<keyword evidence="4" id="KW-1185">Reference proteome</keyword>
<name>A0AAV7NUT8_PLEWA</name>
<proteinExistence type="inferred from homology"/>
<dbReference type="CDD" id="cd02649">
    <property type="entry name" value="nuc_hydro_CeIAG"/>
    <property type="match status" value="1"/>
</dbReference>
<feature type="domain" description="Inosine/uridine-preferring nucleoside hydrolase" evidence="2">
    <location>
        <begin position="32"/>
        <end position="324"/>
    </location>
</feature>
<dbReference type="Gene3D" id="3.90.245.10">
    <property type="entry name" value="Ribonucleoside hydrolase-like"/>
    <property type="match status" value="1"/>
</dbReference>
<evidence type="ECO:0000313" key="4">
    <source>
        <dbReference type="Proteomes" id="UP001066276"/>
    </source>
</evidence>
<dbReference type="AlphaFoldDB" id="A0AAV7NUT8"/>
<dbReference type="EMBL" id="JANPWB010000012">
    <property type="protein sequence ID" value="KAJ1118749.1"/>
    <property type="molecule type" value="Genomic_DNA"/>
</dbReference>
<dbReference type="GO" id="GO:0016799">
    <property type="term" value="F:hydrolase activity, hydrolyzing N-glycosyl compounds"/>
    <property type="evidence" value="ECO:0007669"/>
    <property type="project" value="InterPro"/>
</dbReference>
<reference evidence="3" key="1">
    <citation type="journal article" date="2022" name="bioRxiv">
        <title>Sequencing and chromosome-scale assembly of the giantPleurodeles waltlgenome.</title>
        <authorList>
            <person name="Brown T."/>
            <person name="Elewa A."/>
            <person name="Iarovenko S."/>
            <person name="Subramanian E."/>
            <person name="Araus A.J."/>
            <person name="Petzold A."/>
            <person name="Susuki M."/>
            <person name="Suzuki K.-i.T."/>
            <person name="Hayashi T."/>
            <person name="Toyoda A."/>
            <person name="Oliveira C."/>
            <person name="Osipova E."/>
            <person name="Leigh N.D."/>
            <person name="Simon A."/>
            <person name="Yun M.H."/>
        </authorList>
    </citation>
    <scope>NUCLEOTIDE SEQUENCE</scope>
    <source>
        <strain evidence="3">20211129_DDA</strain>
        <tissue evidence="3">Liver</tissue>
    </source>
</reference>
<evidence type="ECO:0000313" key="3">
    <source>
        <dbReference type="EMBL" id="KAJ1118749.1"/>
    </source>
</evidence>
<dbReference type="InterPro" id="IPR052775">
    <property type="entry name" value="IUN_hydrolase"/>
</dbReference>
<dbReference type="InterPro" id="IPR001910">
    <property type="entry name" value="Inosine/uridine_hydrolase_dom"/>
</dbReference>